<dbReference type="InterPro" id="IPR002811">
    <property type="entry name" value="Asp_DH"/>
</dbReference>
<dbReference type="Pfam" id="PF01958">
    <property type="entry name" value="Asp_DH_C"/>
    <property type="match status" value="1"/>
</dbReference>
<keyword evidence="5 6" id="KW-0520">NAD</keyword>
<dbReference type="NCBIfam" id="NF009829">
    <property type="entry name" value="PRK13303.1-4"/>
    <property type="match status" value="1"/>
</dbReference>
<keyword evidence="2 6" id="KW-0662">Pyridine nucleotide biosynthesis</keyword>
<dbReference type="GO" id="GO:0033735">
    <property type="term" value="F:aspartate dehydrogenase [NAD(P)+] activity"/>
    <property type="evidence" value="ECO:0007669"/>
    <property type="project" value="UniProtKB-EC"/>
</dbReference>
<dbReference type="AlphaFoldDB" id="A0A5J5H5L4"/>
<dbReference type="HAMAP" id="MF_01265">
    <property type="entry name" value="NadX"/>
    <property type="match status" value="1"/>
</dbReference>
<dbReference type="EC" id="1.4.1.21" evidence="6"/>
<name>A0A5J5H5L4_9BACI</name>
<dbReference type="NCBIfam" id="NF009828">
    <property type="entry name" value="PRK13303.1-3"/>
    <property type="match status" value="1"/>
</dbReference>
<dbReference type="PIRSF" id="PIRSF005227">
    <property type="entry name" value="Asp_dh_NAD_syn"/>
    <property type="match status" value="1"/>
</dbReference>
<comment type="similarity">
    <text evidence="1 6">Belongs to the L-aspartate dehydrogenase family.</text>
</comment>
<dbReference type="InterPro" id="IPR011182">
    <property type="entry name" value="L-Asp_DH"/>
</dbReference>
<dbReference type="GO" id="GO:0016639">
    <property type="term" value="F:oxidoreductase activity, acting on the CH-NH2 group of donors, NAD or NADP as acceptor"/>
    <property type="evidence" value="ECO:0007669"/>
    <property type="project" value="UniProtKB-UniRule"/>
</dbReference>
<dbReference type="OrthoDB" id="1906017at2"/>
<comment type="caution">
    <text evidence="9">The sequence shown here is derived from an EMBL/GenBank/DDBJ whole genome shotgun (WGS) entry which is preliminary data.</text>
</comment>
<feature type="domain" description="Aspartate/homoserine dehydrogenase NAD-binding" evidence="8">
    <location>
        <begin position="7"/>
        <end position="121"/>
    </location>
</feature>
<dbReference type="GO" id="GO:0051287">
    <property type="term" value="F:NAD binding"/>
    <property type="evidence" value="ECO:0007669"/>
    <property type="project" value="UniProtKB-UniRule"/>
</dbReference>
<dbReference type="Proteomes" id="UP000326671">
    <property type="component" value="Unassembled WGS sequence"/>
</dbReference>
<evidence type="ECO:0000256" key="2">
    <source>
        <dbReference type="ARBA" id="ARBA00022642"/>
    </source>
</evidence>
<dbReference type="Gene3D" id="3.40.50.720">
    <property type="entry name" value="NAD(P)-binding Rossmann-like Domain"/>
    <property type="match status" value="1"/>
</dbReference>
<dbReference type="InterPro" id="IPR036291">
    <property type="entry name" value="NAD(P)-bd_dom_sf"/>
</dbReference>
<sequence>MKIGLIGYGNIGRFLLQSINHNHLIKDGKITAISGRNPELGQKIADEYDAEYIQEVNQLIESDVDLVIEAATVEVVKKHAAAILKSGKDFLVISVGALADQSFYEQLHLICEKFGTKLLLPSGAIGGLDILKAAKSIGQLETVSITTRKPPKALPGAPLDQETVLFSGCAEDAIQKFPQNINVSIILSLAGIGPAKTAVTIIADPKVDKNNHTIEASGSFGKLSVKVENDPMPENPKTSYLAVLSVISALQSKDALIQMG</sequence>
<feature type="active site" evidence="6">
    <location>
        <position position="212"/>
    </location>
</feature>
<feature type="binding site" evidence="6">
    <location>
        <position position="124"/>
    </location>
    <ligand>
        <name>NAD(+)</name>
        <dbReference type="ChEBI" id="CHEBI:57540"/>
    </ligand>
</feature>
<dbReference type="PANTHER" id="PTHR31873:SF6">
    <property type="entry name" value="ASPARTATE DEHYDROGENASE DOMAIN-CONTAINING PROTEIN"/>
    <property type="match status" value="1"/>
</dbReference>
<reference evidence="9 10" key="1">
    <citation type="submission" date="2019-09" db="EMBL/GenBank/DDBJ databases">
        <title>Whole genome sequences of isolates from the Mars Exploration Rovers.</title>
        <authorList>
            <person name="Seuylemezian A."/>
            <person name="Vaishampayan P."/>
        </authorList>
    </citation>
    <scope>NUCLEOTIDE SEQUENCE [LARGE SCALE GENOMIC DNA]</scope>
    <source>
        <strain evidence="9 10">MER_TA_151</strain>
    </source>
</reference>
<feature type="domain" description="Aspartate dehydrogenase" evidence="7">
    <location>
        <begin position="160"/>
        <end position="247"/>
    </location>
</feature>
<dbReference type="InterPro" id="IPR022487">
    <property type="entry name" value="Asp_DH_arc"/>
</dbReference>
<comment type="catalytic activity">
    <reaction evidence="6">
        <text>L-aspartate + NAD(+) + H2O = oxaloacetate + NH4(+) + NADH + H(+)</text>
        <dbReference type="Rhea" id="RHEA:11788"/>
        <dbReference type="ChEBI" id="CHEBI:15377"/>
        <dbReference type="ChEBI" id="CHEBI:15378"/>
        <dbReference type="ChEBI" id="CHEBI:16452"/>
        <dbReference type="ChEBI" id="CHEBI:28938"/>
        <dbReference type="ChEBI" id="CHEBI:29991"/>
        <dbReference type="ChEBI" id="CHEBI:57540"/>
        <dbReference type="ChEBI" id="CHEBI:57945"/>
        <dbReference type="EC" id="1.4.1.21"/>
    </reaction>
</comment>
<keyword evidence="10" id="KW-1185">Reference proteome</keyword>
<evidence type="ECO:0000256" key="4">
    <source>
        <dbReference type="ARBA" id="ARBA00023002"/>
    </source>
</evidence>
<dbReference type="InterPro" id="IPR020626">
    <property type="entry name" value="Asp_DH_prok"/>
</dbReference>
<dbReference type="Gene3D" id="3.30.360.10">
    <property type="entry name" value="Dihydrodipicolinate Reductase, domain 2"/>
    <property type="match status" value="1"/>
</dbReference>
<keyword evidence="4 6" id="KW-0560">Oxidoreductase</keyword>
<organism evidence="9 10">
    <name type="scientific">Niallia endozanthoxylica</name>
    <dbReference type="NCBI Taxonomy" id="2036016"/>
    <lineage>
        <taxon>Bacteria</taxon>
        <taxon>Bacillati</taxon>
        <taxon>Bacillota</taxon>
        <taxon>Bacilli</taxon>
        <taxon>Bacillales</taxon>
        <taxon>Bacillaceae</taxon>
        <taxon>Niallia</taxon>
    </lineage>
</organism>
<comment type="miscellaneous">
    <text evidence="6">The iminoaspartate product is unstable in aqueous solution and can decompose to oxaloacetate and ammonia.</text>
</comment>
<evidence type="ECO:0000256" key="3">
    <source>
        <dbReference type="ARBA" id="ARBA00022857"/>
    </source>
</evidence>
<dbReference type="EMBL" id="VYKL01000039">
    <property type="protein sequence ID" value="KAA9015965.1"/>
    <property type="molecule type" value="Genomic_DNA"/>
</dbReference>
<dbReference type="UniPathway" id="UPA00253">
    <property type="reaction ID" value="UER00456"/>
</dbReference>
<evidence type="ECO:0000256" key="5">
    <source>
        <dbReference type="ARBA" id="ARBA00023027"/>
    </source>
</evidence>
<comment type="pathway">
    <text evidence="6">Cofactor biosynthesis; NAD(+) biosynthesis; iminoaspartate from L-aspartate (dehydrogenase route): step 1/1.</text>
</comment>
<protein>
    <recommendedName>
        <fullName evidence="6">L-aspartate dehydrogenase</fullName>
        <ecNumber evidence="6">1.4.1.21</ecNumber>
    </recommendedName>
</protein>
<evidence type="ECO:0000256" key="1">
    <source>
        <dbReference type="ARBA" id="ARBA00008331"/>
    </source>
</evidence>
<feature type="binding site" evidence="6">
    <location>
        <position position="182"/>
    </location>
    <ligand>
        <name>NAD(+)</name>
        <dbReference type="ChEBI" id="CHEBI:57540"/>
    </ligand>
</feature>
<dbReference type="Pfam" id="PF03447">
    <property type="entry name" value="NAD_binding_3"/>
    <property type="match status" value="1"/>
</dbReference>
<dbReference type="RefSeq" id="WP_150442191.1">
    <property type="nucleotide sequence ID" value="NZ_VYKL01000039.1"/>
</dbReference>
<accession>A0A5J5H5L4</accession>
<evidence type="ECO:0000313" key="9">
    <source>
        <dbReference type="EMBL" id="KAA9015965.1"/>
    </source>
</evidence>
<gene>
    <name evidence="6 9" type="primary">nadX</name>
    <name evidence="9" type="ORF">F4V44_22165</name>
</gene>
<dbReference type="SUPFAM" id="SSF55347">
    <property type="entry name" value="Glyceraldehyde-3-phosphate dehydrogenase-like, C-terminal domain"/>
    <property type="match status" value="1"/>
</dbReference>
<evidence type="ECO:0000256" key="6">
    <source>
        <dbReference type="HAMAP-Rule" id="MF_01265"/>
    </source>
</evidence>
<dbReference type="PANTHER" id="PTHR31873">
    <property type="entry name" value="L-ASPARTATE DEHYDROGENASE-RELATED"/>
    <property type="match status" value="1"/>
</dbReference>
<dbReference type="NCBIfam" id="TIGR03855">
    <property type="entry name" value="NAD_NadX"/>
    <property type="match status" value="1"/>
</dbReference>
<evidence type="ECO:0000259" key="8">
    <source>
        <dbReference type="Pfam" id="PF03447"/>
    </source>
</evidence>
<evidence type="ECO:0000259" key="7">
    <source>
        <dbReference type="Pfam" id="PF01958"/>
    </source>
</evidence>
<comment type="function">
    <text evidence="6">Specifically catalyzes the NAD or NADP-dependent dehydrogenation of L-aspartate to iminoaspartate.</text>
</comment>
<keyword evidence="3 6" id="KW-0521">NADP</keyword>
<dbReference type="SUPFAM" id="SSF51735">
    <property type="entry name" value="NAD(P)-binding Rossmann-fold domains"/>
    <property type="match status" value="1"/>
</dbReference>
<comment type="catalytic activity">
    <reaction evidence="6">
        <text>L-aspartate + NADP(+) + H2O = oxaloacetate + NH4(+) + NADPH + H(+)</text>
        <dbReference type="Rhea" id="RHEA:11784"/>
        <dbReference type="ChEBI" id="CHEBI:15377"/>
        <dbReference type="ChEBI" id="CHEBI:15378"/>
        <dbReference type="ChEBI" id="CHEBI:16452"/>
        <dbReference type="ChEBI" id="CHEBI:28938"/>
        <dbReference type="ChEBI" id="CHEBI:29991"/>
        <dbReference type="ChEBI" id="CHEBI:57783"/>
        <dbReference type="ChEBI" id="CHEBI:58349"/>
        <dbReference type="EC" id="1.4.1.21"/>
    </reaction>
</comment>
<evidence type="ECO:0000313" key="10">
    <source>
        <dbReference type="Proteomes" id="UP000326671"/>
    </source>
</evidence>
<dbReference type="InterPro" id="IPR005106">
    <property type="entry name" value="Asp/hSer_DH_NAD-bd"/>
</dbReference>
<proteinExistence type="inferred from homology"/>
<dbReference type="GO" id="GO:0050661">
    <property type="term" value="F:NADP binding"/>
    <property type="evidence" value="ECO:0007669"/>
    <property type="project" value="UniProtKB-UniRule"/>
</dbReference>
<dbReference type="GO" id="GO:0009435">
    <property type="term" value="P:NAD+ biosynthetic process"/>
    <property type="evidence" value="ECO:0007669"/>
    <property type="project" value="UniProtKB-UniRule"/>
</dbReference>